<evidence type="ECO:0008006" key="7">
    <source>
        <dbReference type="Google" id="ProtNLM"/>
    </source>
</evidence>
<feature type="region of interest" description="Disordered" evidence="4">
    <location>
        <begin position="171"/>
        <end position="193"/>
    </location>
</feature>
<evidence type="ECO:0000256" key="2">
    <source>
        <dbReference type="ARBA" id="ARBA00022741"/>
    </source>
</evidence>
<evidence type="ECO:0000256" key="1">
    <source>
        <dbReference type="ARBA" id="ARBA00007381"/>
    </source>
</evidence>
<evidence type="ECO:0000313" key="5">
    <source>
        <dbReference type="EMBL" id="CAF4149925.1"/>
    </source>
</evidence>
<accession>A0A819YIQ6</accession>
<evidence type="ECO:0000313" key="6">
    <source>
        <dbReference type="Proteomes" id="UP000663881"/>
    </source>
</evidence>
<comment type="similarity">
    <text evidence="1">Belongs to the heat shock protein 70 family.</text>
</comment>
<dbReference type="InterPro" id="IPR018181">
    <property type="entry name" value="Heat_shock_70_CS"/>
</dbReference>
<dbReference type="Gene3D" id="3.30.420.40">
    <property type="match status" value="2"/>
</dbReference>
<dbReference type="GO" id="GO:0005524">
    <property type="term" value="F:ATP binding"/>
    <property type="evidence" value="ECO:0007669"/>
    <property type="project" value="UniProtKB-KW"/>
</dbReference>
<dbReference type="Proteomes" id="UP000663881">
    <property type="component" value="Unassembled WGS sequence"/>
</dbReference>
<sequence>EVVLVGGSTRIPKVQQLVKDYFHGKEPLCGINPDEVIAYGAALKATTEYIGRGYKNSPIFNFGTNRLSPDDIKSMREISERFAEEDKKVKYRVDAKNELESYVYSLKTQIADQNKLGSKLSSKEKFAIEKEIEDKIRWLDENQATAQVNDFKTQQKVIESVVTPIIAKLYPGQQSPFDSDVPHTGDEANKNEL</sequence>
<dbReference type="EMBL" id="CAJOAY010006759">
    <property type="protein sequence ID" value="CAF4149925.1"/>
    <property type="molecule type" value="Genomic_DNA"/>
</dbReference>
<comment type="caution">
    <text evidence="5">The sequence shown here is derived from an EMBL/GenBank/DDBJ whole genome shotgun (WGS) entry which is preliminary data.</text>
</comment>
<reference evidence="5" key="1">
    <citation type="submission" date="2021-02" db="EMBL/GenBank/DDBJ databases">
        <authorList>
            <person name="Nowell W R."/>
        </authorList>
    </citation>
    <scope>NUCLEOTIDE SEQUENCE</scope>
</reference>
<feature type="compositionally biased region" description="Basic and acidic residues" evidence="4">
    <location>
        <begin position="180"/>
        <end position="193"/>
    </location>
</feature>
<dbReference type="AlphaFoldDB" id="A0A819YIQ6"/>
<dbReference type="Pfam" id="PF00012">
    <property type="entry name" value="HSP70"/>
    <property type="match status" value="2"/>
</dbReference>
<feature type="non-terminal residue" evidence="5">
    <location>
        <position position="1"/>
    </location>
</feature>
<dbReference type="PANTHER" id="PTHR19375">
    <property type="entry name" value="HEAT SHOCK PROTEIN 70KDA"/>
    <property type="match status" value="1"/>
</dbReference>
<dbReference type="InterPro" id="IPR013126">
    <property type="entry name" value="Hsp_70_fam"/>
</dbReference>
<dbReference type="InterPro" id="IPR043129">
    <property type="entry name" value="ATPase_NBD"/>
</dbReference>
<dbReference type="PROSITE" id="PS01036">
    <property type="entry name" value="HSP70_3"/>
    <property type="match status" value="1"/>
</dbReference>
<dbReference type="SUPFAM" id="SSF100920">
    <property type="entry name" value="Heat shock protein 70kD (HSP70), peptide-binding domain"/>
    <property type="match status" value="1"/>
</dbReference>
<dbReference type="GO" id="GO:0140662">
    <property type="term" value="F:ATP-dependent protein folding chaperone"/>
    <property type="evidence" value="ECO:0007669"/>
    <property type="project" value="InterPro"/>
</dbReference>
<name>A0A819YIQ6_9BILA</name>
<protein>
    <recommendedName>
        <fullName evidence="7">Heat shock protein 70</fullName>
    </recommendedName>
</protein>
<evidence type="ECO:0000256" key="3">
    <source>
        <dbReference type="ARBA" id="ARBA00022840"/>
    </source>
</evidence>
<dbReference type="InterPro" id="IPR029048">
    <property type="entry name" value="HSP70_C_sf"/>
</dbReference>
<keyword evidence="2" id="KW-0547">Nucleotide-binding</keyword>
<organism evidence="5 6">
    <name type="scientific">Adineta steineri</name>
    <dbReference type="NCBI Taxonomy" id="433720"/>
    <lineage>
        <taxon>Eukaryota</taxon>
        <taxon>Metazoa</taxon>
        <taxon>Spiralia</taxon>
        <taxon>Gnathifera</taxon>
        <taxon>Rotifera</taxon>
        <taxon>Eurotatoria</taxon>
        <taxon>Bdelloidea</taxon>
        <taxon>Adinetida</taxon>
        <taxon>Adinetidae</taxon>
        <taxon>Adineta</taxon>
    </lineage>
</organism>
<keyword evidence="3" id="KW-0067">ATP-binding</keyword>
<proteinExistence type="inferred from homology"/>
<evidence type="ECO:0000256" key="4">
    <source>
        <dbReference type="SAM" id="MobiDB-lite"/>
    </source>
</evidence>
<dbReference type="Gene3D" id="1.20.1270.10">
    <property type="match status" value="1"/>
</dbReference>
<dbReference type="SUPFAM" id="SSF53067">
    <property type="entry name" value="Actin-like ATPase domain"/>
    <property type="match status" value="1"/>
</dbReference>
<dbReference type="SUPFAM" id="SSF100934">
    <property type="entry name" value="Heat shock protein 70kD (HSP70), C-terminal subdomain"/>
    <property type="match status" value="1"/>
</dbReference>
<gene>
    <name evidence="5" type="ORF">OKA104_LOCUS38195</name>
</gene>
<dbReference type="InterPro" id="IPR029047">
    <property type="entry name" value="HSP70_peptide-bd_sf"/>
</dbReference>